<keyword evidence="2" id="KW-1185">Reference proteome</keyword>
<gene>
    <name evidence="1" type="ORF">H4S07_003805</name>
</gene>
<comment type="caution">
    <text evidence="1">The sequence shown here is derived from an EMBL/GenBank/DDBJ whole genome shotgun (WGS) entry which is preliminary data.</text>
</comment>
<sequence>MRTEHYRIRKKLIVKYTFLEQDEVRDYVGYTGQFIIVKHTFDDEEVYKIIRDFHNAESLPDLSDLNFAFVNLRTSQPGWRFEPKQPHAPPDYYYYLDGQLTKPPPELEPLLDVSDISIATHFDMDVS</sequence>
<organism evidence="1 2">
    <name type="scientific">Coemansia furcata</name>
    <dbReference type="NCBI Taxonomy" id="417177"/>
    <lineage>
        <taxon>Eukaryota</taxon>
        <taxon>Fungi</taxon>
        <taxon>Fungi incertae sedis</taxon>
        <taxon>Zoopagomycota</taxon>
        <taxon>Kickxellomycotina</taxon>
        <taxon>Kickxellomycetes</taxon>
        <taxon>Kickxellales</taxon>
        <taxon>Kickxellaceae</taxon>
        <taxon>Coemansia</taxon>
    </lineage>
</organism>
<evidence type="ECO:0000313" key="2">
    <source>
        <dbReference type="Proteomes" id="UP001140096"/>
    </source>
</evidence>
<evidence type="ECO:0000313" key="1">
    <source>
        <dbReference type="EMBL" id="KAJ2806423.1"/>
    </source>
</evidence>
<dbReference type="Proteomes" id="UP001140096">
    <property type="component" value="Unassembled WGS sequence"/>
</dbReference>
<proteinExistence type="predicted"/>
<name>A0ACC1LFA5_9FUNG</name>
<dbReference type="EMBL" id="JANBUP010001334">
    <property type="protein sequence ID" value="KAJ2806423.1"/>
    <property type="molecule type" value="Genomic_DNA"/>
</dbReference>
<accession>A0ACC1LFA5</accession>
<reference evidence="1" key="1">
    <citation type="submission" date="2022-07" db="EMBL/GenBank/DDBJ databases">
        <title>Phylogenomic reconstructions and comparative analyses of Kickxellomycotina fungi.</title>
        <authorList>
            <person name="Reynolds N.K."/>
            <person name="Stajich J.E."/>
            <person name="Barry K."/>
            <person name="Grigoriev I.V."/>
            <person name="Crous P."/>
            <person name="Smith M.E."/>
        </authorList>
    </citation>
    <scope>NUCLEOTIDE SEQUENCE</scope>
    <source>
        <strain evidence="1">CBS 102833</strain>
    </source>
</reference>
<protein>
    <submittedName>
        <fullName evidence="1">Uncharacterized protein</fullName>
    </submittedName>
</protein>